<evidence type="ECO:0000313" key="4">
    <source>
        <dbReference type="Proteomes" id="UP000694548"/>
    </source>
</evidence>
<feature type="coiled-coil region" evidence="1">
    <location>
        <begin position="1367"/>
        <end position="1401"/>
    </location>
</feature>
<dbReference type="Proteomes" id="UP000694548">
    <property type="component" value="Chromosome sgr01"/>
</dbReference>
<sequence>GCTKLNSASLFCRFAKNLSPDKINLSTLKGEGQLTNLELDEEVLQSVLDLPTWLAINRVFCNKATIRIPWTKLKTHPISLSLDKVMMEMSTCDEPRPPNGPSPIATASGQSEYGFAEKVVEGISLSINSIVIKISAKAFNASFELSQLQVHSVNTSWSISDLRFTRIQDPQRGEILMFKEISWQMIRIEADAIQSAEHEMLSAPIRLITNQSKIRVTLKRRIKDCNVVTSKLILILDDLLWVLTDSQLKAMVQYAKSLSEAMEKSAQQRKSMATDDQVSSQPPSAQQVRTHQASPAADQSATIAKLFAAYDVCETSHHLQITHLDLHICDDIHAKDKGINSDQSTHTHTHTHTYVIHQVPPCVINKRITGGAMQLSFSSITLDYYPFHRAGESCVHWMHYSEATKARESWATSLLDEFKSNVEMLKSAVRDKRSPRPVCPPGTHGTQLMSSSVVVRMADFSIYQVSTADQRRSTPKTMISCNKKSLYLPAEMPAVHVEFTEYYFPDGKDYPIPCPNLYAQLNALQLVLDPRSLVWINLFALDLRQSLEQFMEIYKLNDSQKPDEHVDIKVDGLMLKLVVPTDQDACCPADLPRSVSVQTSEMTATNTRHPANCTRSHLEALLQAFEAEPFFSSSFSSFPRSSSSVPILHSVFQQHAHEQDTKMHDVYRGLVVPTMGADALKMPAASDFWALHFAQFWVDYEGTCGGKGRPQPFVDSFPLTVWACQPVKLVQHQENLRGSAGAGLSRSTSMEAVARLQRKRLLKEYYSTDSAPSSAVPPSNGLYKPPSLDSLSSSSSSSSSKDADVHMLVHVQKHISAQVSHRQFVFLMLLQRSLKALQQTLQQDLEDMISKRERKDTSQHPAEHQPFTFCLGLLLKSAEVSLLLKPVPQPEGTGSPAGSELSPSESRGTLEPVSDAGDGSEKGNDGSGSEGRAAKPPSTVDQLLCCEGPENGATQGPAPLVPSSSPATRPDSNHDATEEERTPARNSVRASSDERGEESLTAGDGGGLDSKSSVSDPLSDPLGSKDLNDKNTAVKMPQSVSSGRLMRDRSQSSFSVSYKNMKKSPSLQSLDNISIDSSLLEDGDTYSLDRDDVSISGFKDTVSEQSATEAATGPEQEGGVSPDSVSAASQSIDEPTKDTVSVLVLKVHSVCVSMESVGESSAVALEVGKITPSQLGNVSLRQYLSNRSLESAWTIDGSGSDRTQLPEVRARLESGPCVAAHSPLAMRNGFLQLHLHGYHASFVMSTLRNLALFLEDDSASQVLPMEISVRDTHIDLKDDGPCDPADSERSPISLHVDSLIIHRRDDGSYSVGAEAKSKKANLLTDSSLSAVPETVSSVCRISKATQTQTPPTSSGPSAKEKILMEENECLKVELSRTKMALAEAQMEKDSLLHRIKNLKTNSS</sequence>
<keyword evidence="4" id="KW-1185">Reference proteome</keyword>
<feature type="compositionally biased region" description="Polar residues" evidence="2">
    <location>
        <begin position="1123"/>
        <end position="1133"/>
    </location>
</feature>
<organism evidence="3 4">
    <name type="scientific">Nothobranchius furzeri</name>
    <name type="common">Turquoise killifish</name>
    <dbReference type="NCBI Taxonomy" id="105023"/>
    <lineage>
        <taxon>Eukaryota</taxon>
        <taxon>Metazoa</taxon>
        <taxon>Chordata</taxon>
        <taxon>Craniata</taxon>
        <taxon>Vertebrata</taxon>
        <taxon>Euteleostomi</taxon>
        <taxon>Actinopterygii</taxon>
        <taxon>Neopterygii</taxon>
        <taxon>Teleostei</taxon>
        <taxon>Neoteleostei</taxon>
        <taxon>Acanthomorphata</taxon>
        <taxon>Ovalentaria</taxon>
        <taxon>Atherinomorphae</taxon>
        <taxon>Cyprinodontiformes</taxon>
        <taxon>Nothobranchiidae</taxon>
        <taxon>Nothobranchius</taxon>
    </lineage>
</organism>
<dbReference type="GeneTree" id="ENSGT00600000084428"/>
<evidence type="ECO:0000256" key="1">
    <source>
        <dbReference type="SAM" id="Coils"/>
    </source>
</evidence>
<accession>A0A8C6KV70</accession>
<evidence type="ECO:0000313" key="3">
    <source>
        <dbReference type="Ensembl" id="ENSNFUP00015009405.1"/>
    </source>
</evidence>
<reference evidence="3" key="3">
    <citation type="submission" date="2025-09" db="UniProtKB">
        <authorList>
            <consortium name="Ensembl"/>
        </authorList>
    </citation>
    <scope>IDENTIFICATION</scope>
</reference>
<gene>
    <name evidence="3" type="primary">BLTP3B</name>
    <name evidence="3" type="synonym">bltp3b</name>
</gene>
<name>A0A8C6KV70_NOTFU</name>
<dbReference type="PANTHER" id="PTHR22774">
    <property type="entry name" value="CHOREIN N-TERMINAL DOMAIN-CONTAINING PROTEIN"/>
    <property type="match status" value="1"/>
</dbReference>
<dbReference type="Ensembl" id="ENSNFUT00015009885.1">
    <property type="protein sequence ID" value="ENSNFUP00015009405.1"/>
    <property type="gene ID" value="ENSNFUG00015004470.1"/>
</dbReference>
<feature type="region of interest" description="Disordered" evidence="2">
    <location>
        <begin position="886"/>
        <end position="1066"/>
    </location>
</feature>
<feature type="region of interest" description="Disordered" evidence="2">
    <location>
        <begin position="769"/>
        <end position="799"/>
    </location>
</feature>
<dbReference type="Pfam" id="PF24917">
    <property type="entry name" value="BLTP3A_B"/>
    <property type="match status" value="2"/>
</dbReference>
<dbReference type="PANTHER" id="PTHR22774:SF17">
    <property type="entry name" value="BRIDGE-LIKE LIPID TRANSFER PROTEIN FAMILY MEMBER 3B"/>
    <property type="match status" value="1"/>
</dbReference>
<dbReference type="InterPro" id="IPR026728">
    <property type="entry name" value="BLTP3A/B"/>
</dbReference>
<protein>
    <submittedName>
        <fullName evidence="3">Bridge-like lipid transfer protein family member 3B</fullName>
    </submittedName>
</protein>
<feature type="region of interest" description="Disordered" evidence="2">
    <location>
        <begin position="1099"/>
        <end position="1133"/>
    </location>
</feature>
<reference evidence="3" key="2">
    <citation type="submission" date="2025-08" db="UniProtKB">
        <authorList>
            <consortium name="Ensembl"/>
        </authorList>
    </citation>
    <scope>IDENTIFICATION</scope>
</reference>
<feature type="compositionally biased region" description="Basic and acidic residues" evidence="2">
    <location>
        <begin position="971"/>
        <end position="983"/>
    </location>
</feature>
<keyword evidence="1" id="KW-0175">Coiled coil</keyword>
<proteinExistence type="predicted"/>
<feature type="compositionally biased region" description="Low complexity" evidence="2">
    <location>
        <begin position="784"/>
        <end position="799"/>
    </location>
</feature>
<reference evidence="3" key="1">
    <citation type="submission" date="2014-08" db="EMBL/GenBank/DDBJ databases">
        <authorList>
            <person name="Senf B."/>
            <person name="Petzold A."/>
            <person name="Downie B.R."/>
            <person name="Koch P."/>
            <person name="Platzer M."/>
        </authorList>
    </citation>
    <scope>NUCLEOTIDE SEQUENCE [LARGE SCALE GENOMIC DNA]</scope>
    <source>
        <strain evidence="3">GRZ</strain>
    </source>
</reference>
<feature type="region of interest" description="Disordered" evidence="2">
    <location>
        <begin position="265"/>
        <end position="295"/>
    </location>
</feature>
<evidence type="ECO:0000256" key="2">
    <source>
        <dbReference type="SAM" id="MobiDB-lite"/>
    </source>
</evidence>
<feature type="compositionally biased region" description="Low complexity" evidence="2">
    <location>
        <begin position="277"/>
        <end position="288"/>
    </location>
</feature>